<dbReference type="InterPro" id="IPR001347">
    <property type="entry name" value="SIS_dom"/>
</dbReference>
<dbReference type="EMBL" id="KE125011">
    <property type="protein sequence ID" value="EPB73003.1"/>
    <property type="molecule type" value="Genomic_DNA"/>
</dbReference>
<evidence type="ECO:0000256" key="1">
    <source>
        <dbReference type="ARBA" id="ARBA00022737"/>
    </source>
</evidence>
<gene>
    <name evidence="3" type="ORF">ANCCEY_07894</name>
</gene>
<dbReference type="GO" id="GO:0046349">
    <property type="term" value="P:amino sugar biosynthetic process"/>
    <property type="evidence" value="ECO:0007669"/>
    <property type="project" value="UniProtKB-ARBA"/>
</dbReference>
<dbReference type="PROSITE" id="PS51464">
    <property type="entry name" value="SIS"/>
    <property type="match status" value="2"/>
</dbReference>
<keyword evidence="4" id="KW-1185">Reference proteome</keyword>
<evidence type="ECO:0000259" key="2">
    <source>
        <dbReference type="PROSITE" id="PS51464"/>
    </source>
</evidence>
<dbReference type="CDD" id="cd05009">
    <property type="entry name" value="SIS_GlmS_GlmD_2"/>
    <property type="match status" value="1"/>
</dbReference>
<protein>
    <submittedName>
        <fullName evidence="3">SIS domain protein</fullName>
    </submittedName>
</protein>
<dbReference type="FunFam" id="3.40.50.10490:FF:000002">
    <property type="entry name" value="Glutamine--fructose-6-phosphate aminotransferase [isomerizing]"/>
    <property type="match status" value="1"/>
</dbReference>
<dbReference type="FunFam" id="3.40.50.10490:FF:000001">
    <property type="entry name" value="Glutamine--fructose-6-phosphate aminotransferase [isomerizing]"/>
    <property type="match status" value="1"/>
</dbReference>
<name>A0A0D6LP57_9BILA</name>
<keyword evidence="1" id="KW-0677">Repeat</keyword>
<dbReference type="InterPro" id="IPR035466">
    <property type="entry name" value="GlmS/AgaS_SIS"/>
</dbReference>
<dbReference type="SUPFAM" id="SSF53697">
    <property type="entry name" value="SIS domain"/>
    <property type="match status" value="1"/>
</dbReference>
<proteinExistence type="predicted"/>
<dbReference type="Pfam" id="PF01380">
    <property type="entry name" value="SIS"/>
    <property type="match status" value="2"/>
</dbReference>
<reference evidence="3 4" key="1">
    <citation type="submission" date="2013-05" db="EMBL/GenBank/DDBJ databases">
        <title>Draft genome of the parasitic nematode Anyclostoma ceylanicum.</title>
        <authorList>
            <person name="Mitreva M."/>
        </authorList>
    </citation>
    <scope>NUCLEOTIDE SEQUENCE [LARGE SCALE GENOMIC DNA]</scope>
</reference>
<feature type="domain" description="SIS" evidence="2">
    <location>
        <begin position="259"/>
        <end position="365"/>
    </location>
</feature>
<dbReference type="GO" id="GO:0006047">
    <property type="term" value="P:UDP-N-acetylglucosamine metabolic process"/>
    <property type="evidence" value="ECO:0007669"/>
    <property type="project" value="TreeGrafter"/>
</dbReference>
<dbReference type="GO" id="GO:0006002">
    <property type="term" value="P:fructose 6-phosphate metabolic process"/>
    <property type="evidence" value="ECO:0007669"/>
    <property type="project" value="TreeGrafter"/>
</dbReference>
<dbReference type="GO" id="GO:0097367">
    <property type="term" value="F:carbohydrate derivative binding"/>
    <property type="evidence" value="ECO:0007669"/>
    <property type="project" value="InterPro"/>
</dbReference>
<dbReference type="Gene3D" id="3.40.50.10490">
    <property type="entry name" value="Glucose-6-phosphate isomerase like protein, domain 1"/>
    <property type="match status" value="2"/>
</dbReference>
<accession>A0A0D6LP57</accession>
<dbReference type="GO" id="GO:0004360">
    <property type="term" value="F:glutamine-fructose-6-phosphate transaminase (isomerizing) activity"/>
    <property type="evidence" value="ECO:0007669"/>
    <property type="project" value="TreeGrafter"/>
</dbReference>
<evidence type="ECO:0000313" key="4">
    <source>
        <dbReference type="Proteomes" id="UP000054495"/>
    </source>
</evidence>
<dbReference type="Proteomes" id="UP000054495">
    <property type="component" value="Unassembled WGS sequence"/>
</dbReference>
<dbReference type="PANTHER" id="PTHR10937:SF0">
    <property type="entry name" value="GLUTAMINE--FRUCTOSE-6-PHOSPHATE TRANSAMINASE (ISOMERIZING)"/>
    <property type="match status" value="1"/>
</dbReference>
<dbReference type="InterPro" id="IPR035490">
    <property type="entry name" value="GlmS/FrlB_SIS"/>
</dbReference>
<sequence length="365" mass="40376">MQCVLGIRPCHGKVSTNVRPFDSEDWEVEYFVASDAAAIIEHTKQVLFLEDDDIAVVMDGGAGLRYVNCSLNKIGNLTQFTSWLLQDYVADIKRCRRLIMVACGTSYNSAIACRQILEELSELPVVLELASDFLDRKTPIFRDDVCIFISQSGETADTLMALRYCKPRGALLIGVTNTVGSSICRESHCGIHINAGPEIGVASTKAYTSQILSLLMFALVLSDDRISMTNRRKEIISALNQLPDLIREVLDLDDEALRIAHEIYKEKSLLIMGRGFNFATCLEGALKIKELSYMHCEGIMSGELKHGPLAMVDENLRICMVICNDSVYKKSLNALQQVVARGGAPIIIADRTVPEKVGMFPCLTT</sequence>
<dbReference type="PANTHER" id="PTHR10937">
    <property type="entry name" value="GLUCOSAMINE--FRUCTOSE-6-PHOSPHATE AMINOTRANSFERASE, ISOMERIZING"/>
    <property type="match status" value="1"/>
</dbReference>
<feature type="domain" description="SIS" evidence="2">
    <location>
        <begin position="88"/>
        <end position="227"/>
    </location>
</feature>
<dbReference type="AlphaFoldDB" id="A0A0D6LP57"/>
<evidence type="ECO:0000313" key="3">
    <source>
        <dbReference type="EMBL" id="EPB73003.1"/>
    </source>
</evidence>
<dbReference type="GO" id="GO:0006487">
    <property type="term" value="P:protein N-linked glycosylation"/>
    <property type="evidence" value="ECO:0007669"/>
    <property type="project" value="TreeGrafter"/>
</dbReference>
<organism evidence="3 4">
    <name type="scientific">Ancylostoma ceylanicum</name>
    <dbReference type="NCBI Taxonomy" id="53326"/>
    <lineage>
        <taxon>Eukaryota</taxon>
        <taxon>Metazoa</taxon>
        <taxon>Ecdysozoa</taxon>
        <taxon>Nematoda</taxon>
        <taxon>Chromadorea</taxon>
        <taxon>Rhabditida</taxon>
        <taxon>Rhabditina</taxon>
        <taxon>Rhabditomorpha</taxon>
        <taxon>Strongyloidea</taxon>
        <taxon>Ancylostomatidae</taxon>
        <taxon>Ancylostomatinae</taxon>
        <taxon>Ancylostoma</taxon>
    </lineage>
</organism>
<dbReference type="InterPro" id="IPR046348">
    <property type="entry name" value="SIS_dom_sf"/>
</dbReference>
<dbReference type="CDD" id="cd05008">
    <property type="entry name" value="SIS_GlmS_GlmD_1"/>
    <property type="match status" value="1"/>
</dbReference>